<dbReference type="Proteomes" id="UP000643610">
    <property type="component" value="Unassembled WGS sequence"/>
</dbReference>
<proteinExistence type="predicted"/>
<dbReference type="Pfam" id="PF01076">
    <property type="entry name" value="Mob_Pre"/>
    <property type="match status" value="1"/>
</dbReference>
<gene>
    <name evidence="1" type="ORF">H8K33_12080</name>
</gene>
<reference evidence="1 2" key="1">
    <citation type="submission" date="2020-08" db="EMBL/GenBank/DDBJ databases">
        <title>Novel species isolated from subtropical streams in China.</title>
        <authorList>
            <person name="Lu H."/>
        </authorList>
    </citation>
    <scope>NUCLEOTIDE SEQUENCE [LARGE SCALE GENOMIC DNA]</scope>
    <source>
        <strain evidence="1 2">KCTC 52442</strain>
    </source>
</reference>
<keyword evidence="2" id="KW-1185">Reference proteome</keyword>
<evidence type="ECO:0000313" key="2">
    <source>
        <dbReference type="Proteomes" id="UP000643610"/>
    </source>
</evidence>
<sequence length="374" mass="41721">MSHTHFLRIKGLSAKSTRSTRRELVMPRVMAHNLRESIAEFGVSSGSHIDPTKTKDNIILRGNTSSGAVGMAVQALMQNVHVSKWRKDTISAIELIFSLPNDAPIAHHAYFNDAVMWAERFFQVPIVSAVIHLDEDAPHCHTILIPIKSDRLCGSEVMGNKKRILAMQDDFYQQVGKQYGLVHQSSLKRFSAAIRTKAIDAAFAVLEANSGLCSDILHVLLAPHFKNPEPIMQALSLVMPKPKVKGTFAGIMTKPVKERKPSRTRHTLEAISIEVQKPTSIDIHQLNDTPKSQPLSCVEVRFSEAEISSDEQLIQDDFTRESDNEHLANCFDEVTGEFVKPSVKVSKKQAIQKEVESWLESEGLQKVCITKPSQ</sequence>
<comment type="caution">
    <text evidence="1">The sequence shown here is derived from an EMBL/GenBank/DDBJ whole genome shotgun (WGS) entry which is preliminary data.</text>
</comment>
<protein>
    <submittedName>
        <fullName evidence="1">Plasmid recombination protein</fullName>
    </submittedName>
</protein>
<organism evidence="1 2">
    <name type="scientific">Undibacterium amnicola</name>
    <dbReference type="NCBI Taxonomy" id="1834038"/>
    <lineage>
        <taxon>Bacteria</taxon>
        <taxon>Pseudomonadati</taxon>
        <taxon>Pseudomonadota</taxon>
        <taxon>Betaproteobacteria</taxon>
        <taxon>Burkholderiales</taxon>
        <taxon>Oxalobacteraceae</taxon>
        <taxon>Undibacterium</taxon>
    </lineage>
</organism>
<accession>A0ABR6XTC6</accession>
<evidence type="ECO:0000313" key="1">
    <source>
        <dbReference type="EMBL" id="MBC3832254.1"/>
    </source>
</evidence>
<dbReference type="RefSeq" id="WP_186891287.1">
    <property type="nucleotide sequence ID" value="NZ_JACOFU010000004.1"/>
</dbReference>
<dbReference type="CDD" id="cd17242">
    <property type="entry name" value="MobM_relaxase"/>
    <property type="match status" value="1"/>
</dbReference>
<dbReference type="InterPro" id="IPR001668">
    <property type="entry name" value="Mob_Pre"/>
</dbReference>
<dbReference type="EMBL" id="JACOFU010000004">
    <property type="protein sequence ID" value="MBC3832254.1"/>
    <property type="molecule type" value="Genomic_DNA"/>
</dbReference>
<dbReference type="Gene3D" id="3.30.930.30">
    <property type="match status" value="1"/>
</dbReference>
<name>A0ABR6XTC6_9BURK</name>